<keyword evidence="2" id="KW-1185">Reference proteome</keyword>
<reference evidence="1 2" key="1">
    <citation type="submission" date="2016-11" db="EMBL/GenBank/DDBJ databases">
        <authorList>
            <person name="Jaros S."/>
            <person name="Januszkiewicz K."/>
            <person name="Wedrychowicz H."/>
        </authorList>
    </citation>
    <scope>NUCLEOTIDE SEQUENCE [LARGE SCALE GENOMIC DNA]</scope>
    <source>
        <strain evidence="1 2">DSM 19022</strain>
    </source>
</reference>
<sequence length="100" mass="11408">MEDMKKDRVIIAEPDKYNNIEIRNINFDTGEGLAGFDGNMIVGDAEDSKDIFFLSIRPLNESEIDAVCDKIEEIYKDEKKPINLSIYDGINAIYNLNEES</sequence>
<evidence type="ECO:0000313" key="1">
    <source>
        <dbReference type="EMBL" id="SHJ40202.1"/>
    </source>
</evidence>
<organism evidence="1 2">
    <name type="scientific">Lutispora thermophila DSM 19022</name>
    <dbReference type="NCBI Taxonomy" id="1122184"/>
    <lineage>
        <taxon>Bacteria</taxon>
        <taxon>Bacillati</taxon>
        <taxon>Bacillota</taxon>
        <taxon>Clostridia</taxon>
        <taxon>Lutisporales</taxon>
        <taxon>Lutisporaceae</taxon>
        <taxon>Lutispora</taxon>
    </lineage>
</organism>
<protein>
    <submittedName>
        <fullName evidence="1">Uncharacterized protein</fullName>
    </submittedName>
</protein>
<accession>A0A1M6J0P7</accession>
<name>A0A1M6J0P7_9FIRM</name>
<dbReference type="RefSeq" id="WP_073028046.1">
    <property type="nucleotide sequence ID" value="NZ_FQZS01000044.1"/>
</dbReference>
<gene>
    <name evidence="1" type="ORF">SAMN02745176_03464</name>
</gene>
<dbReference type="AlphaFoldDB" id="A0A1M6J0P7"/>
<evidence type="ECO:0000313" key="2">
    <source>
        <dbReference type="Proteomes" id="UP000184442"/>
    </source>
</evidence>
<proteinExistence type="predicted"/>
<dbReference type="EMBL" id="FQZS01000044">
    <property type="protein sequence ID" value="SHJ40202.1"/>
    <property type="molecule type" value="Genomic_DNA"/>
</dbReference>
<dbReference type="Proteomes" id="UP000184442">
    <property type="component" value="Unassembled WGS sequence"/>
</dbReference>